<dbReference type="eggNOG" id="COG5002">
    <property type="taxonomic scope" value="Bacteria"/>
</dbReference>
<evidence type="ECO:0000313" key="10">
    <source>
        <dbReference type="EMBL" id="AAM81150.1"/>
    </source>
</evidence>
<dbReference type="Proteomes" id="UP000889800">
    <property type="component" value="Plasmid pANL"/>
</dbReference>
<keyword evidence="7" id="KW-0472">Membrane</keyword>
<comment type="catalytic activity">
    <reaction evidence="1">
        <text>ATP + protein L-histidine = ADP + protein N-phospho-L-histidine.</text>
        <dbReference type="EC" id="2.7.13.3"/>
    </reaction>
</comment>
<dbReference type="PANTHER" id="PTHR43711:SF1">
    <property type="entry name" value="HISTIDINE KINASE 1"/>
    <property type="match status" value="1"/>
</dbReference>
<dbReference type="HOGENOM" id="CLU_000445_89_6_3"/>
<keyword evidence="7" id="KW-1133">Transmembrane helix</keyword>
<sequence length="438" mass="48000">MALAIAFDRLRPLQRSRWRLTLLYAGTMGGLLLLCAIAVDVLLTRSYRFDLDHRLESVAGVLQASLEPQLSRSQSLASETQQWLRQLCPPRHACPTASHGKVTDPAAQGGYLQVLSTDGQTVMTLGVGPVSSLQPQAGWQTLSREQGHFRQLVLPLRDRQQQPWGLLVLGRSLVELDQQVQTWRWGLAIALPLLLAIISWLSWWLAGQALQPVLQSYRQMQQFTADAAHELRTPLAALQATVESHQPSEAAQVWPVLERQMTRLQLLIEDLLLLSRLDRDQPVLGDRCCLNDLVEEAAATFMPLANQAQIALQIEAVGTGLLVSGNSAQLYRVLANLLGNAIAHTPAGGKIQLALSVVDRWGVLTVRDNGCGIPTADQARIFERFVRLDSARNRQQGGAGLGLAIVQAIVRAHRGQVQVTSAIGQGSCFRVQLPLLAT</sequence>
<reference evidence="10" key="3">
    <citation type="journal article" date="2008" name="Plasmid">
        <title>The complete sequence and functional analysis of pANL, the large plasmid of the unicellular freshwater cyanobacterium Synechococcus elongatus PCC 7942.</title>
        <authorList>
            <person name="Chen Y."/>
            <person name="Kay Holtman C."/>
            <person name="Magnuson R.D."/>
            <person name="Youderian P.A."/>
            <person name="Golden S.S."/>
        </authorList>
    </citation>
    <scope>NUCLEOTIDE SEQUENCE</scope>
    <source>
        <strain evidence="10">PCC 7942</strain>
        <plasmid evidence="10">pANL</plasmid>
    </source>
</reference>
<dbReference type="Pfam" id="PF00512">
    <property type="entry name" value="HisKA"/>
    <property type="match status" value="1"/>
</dbReference>
<proteinExistence type="predicted"/>
<reference evidence="11 12" key="2">
    <citation type="submission" date="2005-08" db="EMBL/GenBank/DDBJ databases">
        <title>Complete sequence of plasmid 1 of Synechococcus elongatus PCC 7942.</title>
        <authorList>
            <consortium name="US DOE Joint Genome Institute"/>
            <person name="Copeland A."/>
            <person name="Lucas S."/>
            <person name="Lapidus A."/>
            <person name="Barry K."/>
            <person name="Detter J.C."/>
            <person name="Glavina T."/>
            <person name="Hammon N."/>
            <person name="Israni S."/>
            <person name="Pitluck S."/>
            <person name="Schmutz J."/>
            <person name="Larimer F."/>
            <person name="Land M."/>
            <person name="Kyrpides N."/>
            <person name="Lykidis A."/>
            <person name="Richardson P."/>
        </authorList>
    </citation>
    <scope>NUCLEOTIDE SEQUENCE [LARGE SCALE GENOMIC DNA]</scope>
    <source>
        <strain evidence="12">ATCC 33912 / PCC 7942 / FACHB-805</strain>
        <strain evidence="11">PCC 7942</strain>
        <plasmid evidence="11">1</plasmid>
        <plasmid evidence="12">pANL</plasmid>
    </source>
</reference>
<keyword evidence="3" id="KW-0597">Phosphoprotein</keyword>
<dbReference type="Gene3D" id="3.30.565.10">
    <property type="entry name" value="Histidine kinase-like ATPase, C-terminal domain"/>
    <property type="match status" value="1"/>
</dbReference>
<organism evidence="9">
    <name type="scientific">Synechococcus elongatus (strain ATCC 33912 / PCC 7942 / FACHB-805)</name>
    <name type="common">Anacystis nidulans R2</name>
    <dbReference type="NCBI Taxonomy" id="1140"/>
    <lineage>
        <taxon>Bacteria</taxon>
        <taxon>Bacillati</taxon>
        <taxon>Cyanobacteriota</taxon>
        <taxon>Cyanophyceae</taxon>
        <taxon>Synechococcales</taxon>
        <taxon>Synechococcaceae</taxon>
        <taxon>Synechococcus</taxon>
    </lineage>
</organism>
<dbReference type="PROSITE" id="PS50109">
    <property type="entry name" value="HIS_KIN"/>
    <property type="match status" value="1"/>
</dbReference>
<keyword evidence="10" id="KW-0614">Plasmid</keyword>
<dbReference type="InterPro" id="IPR050736">
    <property type="entry name" value="Sensor_HK_Regulatory"/>
</dbReference>
<evidence type="ECO:0000259" key="8">
    <source>
        <dbReference type="PROSITE" id="PS50109"/>
    </source>
</evidence>
<evidence type="ECO:0000313" key="11">
    <source>
        <dbReference type="EMBL" id="ABB58675.1"/>
    </source>
</evidence>
<dbReference type="AlphaFoldDB" id="P72560"/>
<dbReference type="SUPFAM" id="SSF55874">
    <property type="entry name" value="ATPase domain of HSP90 chaperone/DNA topoisomerase II/histidine kinase"/>
    <property type="match status" value="1"/>
</dbReference>
<dbReference type="EMBL" id="AF441790">
    <property type="protein sequence ID" value="AAM81150.1"/>
    <property type="molecule type" value="Genomic_DNA"/>
</dbReference>
<keyword evidence="4" id="KW-0808">Transferase</keyword>
<evidence type="ECO:0000256" key="5">
    <source>
        <dbReference type="ARBA" id="ARBA00022777"/>
    </source>
</evidence>
<keyword evidence="5 9" id="KW-0418">Kinase</keyword>
<gene>
    <name evidence="11" type="ordered locus">Synpcc7942_B2646</name>
    <name evidence="10" type="ORF">anL22</name>
</gene>
<dbReference type="InterPro" id="IPR049835">
    <property type="entry name" value="RppB"/>
</dbReference>
<evidence type="ECO:0000256" key="6">
    <source>
        <dbReference type="ARBA" id="ARBA00023012"/>
    </source>
</evidence>
<dbReference type="EC" id="2.7.13.3" evidence="2"/>
<dbReference type="SUPFAM" id="SSF47384">
    <property type="entry name" value="Homodimeric domain of signal transducing histidine kinase"/>
    <property type="match status" value="1"/>
</dbReference>
<dbReference type="KEGG" id="syf:Synpcc7942_B2646"/>
<dbReference type="SMART" id="SM00387">
    <property type="entry name" value="HATPase_c"/>
    <property type="match status" value="1"/>
</dbReference>
<dbReference type="PaxDb" id="1140-Synpcc7942_B2646"/>
<dbReference type="CDD" id="cd00075">
    <property type="entry name" value="HATPase"/>
    <property type="match status" value="1"/>
</dbReference>
<accession>P72560</accession>
<geneLocation type="plasmid" evidence="10 12">
    <name>pANL</name>
</geneLocation>
<dbReference type="PRINTS" id="PR00344">
    <property type="entry name" value="BCTRLSENSOR"/>
</dbReference>
<dbReference type="EMBL" id="U70379">
    <property type="protein sequence ID" value="AAB38788.1"/>
    <property type="molecule type" value="Genomic_DNA"/>
</dbReference>
<geneLocation type="plasmid" evidence="11">
    <name>1</name>
</geneLocation>
<evidence type="ECO:0000256" key="7">
    <source>
        <dbReference type="SAM" id="Phobius"/>
    </source>
</evidence>
<dbReference type="InterPro" id="IPR036097">
    <property type="entry name" value="HisK_dim/P_sf"/>
</dbReference>
<dbReference type="FunFam" id="3.30.565.10:FF:000006">
    <property type="entry name" value="Sensor histidine kinase WalK"/>
    <property type="match status" value="1"/>
</dbReference>
<dbReference type="InterPro" id="IPR003594">
    <property type="entry name" value="HATPase_dom"/>
</dbReference>
<feature type="transmembrane region" description="Helical" evidence="7">
    <location>
        <begin position="20"/>
        <end position="43"/>
    </location>
</feature>
<evidence type="ECO:0000256" key="3">
    <source>
        <dbReference type="ARBA" id="ARBA00022553"/>
    </source>
</evidence>
<dbReference type="EMBL" id="CP000101">
    <property type="protein sequence ID" value="ABB58675.1"/>
    <property type="molecule type" value="Genomic_DNA"/>
</dbReference>
<dbReference type="InterPro" id="IPR004358">
    <property type="entry name" value="Sig_transdc_His_kin-like_C"/>
</dbReference>
<feature type="domain" description="Histidine kinase" evidence="8">
    <location>
        <begin position="226"/>
        <end position="437"/>
    </location>
</feature>
<dbReference type="OrthoDB" id="417111at2"/>
<evidence type="ECO:0000256" key="1">
    <source>
        <dbReference type="ARBA" id="ARBA00000085"/>
    </source>
</evidence>
<dbReference type="InterPro" id="IPR036890">
    <property type="entry name" value="HATPase_C_sf"/>
</dbReference>
<dbReference type="Pfam" id="PF02518">
    <property type="entry name" value="HATPase_c"/>
    <property type="match status" value="1"/>
</dbReference>
<dbReference type="InterPro" id="IPR005467">
    <property type="entry name" value="His_kinase_dom"/>
</dbReference>
<evidence type="ECO:0000256" key="4">
    <source>
        <dbReference type="ARBA" id="ARBA00022679"/>
    </source>
</evidence>
<evidence type="ECO:0000313" key="12">
    <source>
        <dbReference type="Proteomes" id="UP000889800"/>
    </source>
</evidence>
<keyword evidence="7" id="KW-0812">Transmembrane</keyword>
<name>P72560_SYNE7</name>
<dbReference type="Gene3D" id="1.10.287.130">
    <property type="match status" value="1"/>
</dbReference>
<dbReference type="PANTHER" id="PTHR43711">
    <property type="entry name" value="TWO-COMPONENT HISTIDINE KINASE"/>
    <property type="match status" value="1"/>
</dbReference>
<dbReference type="CDD" id="cd00082">
    <property type="entry name" value="HisKA"/>
    <property type="match status" value="1"/>
</dbReference>
<dbReference type="SMART" id="SM00388">
    <property type="entry name" value="HisKA"/>
    <property type="match status" value="1"/>
</dbReference>
<evidence type="ECO:0000313" key="9">
    <source>
        <dbReference type="EMBL" id="AAB38788.1"/>
    </source>
</evidence>
<dbReference type="RefSeq" id="WP_011055138.1">
    <property type="nucleotide sequence ID" value="NC_004073.2"/>
</dbReference>
<dbReference type="GO" id="GO:0000155">
    <property type="term" value="F:phosphorelay sensor kinase activity"/>
    <property type="evidence" value="ECO:0007669"/>
    <property type="project" value="InterPro"/>
</dbReference>
<evidence type="ECO:0000256" key="2">
    <source>
        <dbReference type="ARBA" id="ARBA00012438"/>
    </source>
</evidence>
<dbReference type="BioCyc" id="SYNEL:SYNPCC7942_B2646-MONOMER"/>
<keyword evidence="6" id="KW-0902">Two-component regulatory system</keyword>
<reference evidence="9" key="1">
    <citation type="submission" date="1996-09" db="EMBL/GenBank/DDBJ databases">
        <title>Sequence analysis of a putative narl homologue from the cyanobacterium Synechococcus sp. PCC 7942.</title>
        <authorList>
            <person name="Scanlan D.J."/>
            <person name="Mann N.H."/>
        </authorList>
    </citation>
    <scope>NUCLEOTIDE SEQUENCE</scope>
</reference>
<dbReference type="NCBIfam" id="NF041735">
    <property type="entry name" value="hist_kin_RppB"/>
    <property type="match status" value="1"/>
</dbReference>
<dbReference type="InterPro" id="IPR003661">
    <property type="entry name" value="HisK_dim/P_dom"/>
</dbReference>
<dbReference type="GeneID" id="72431561"/>
<protein>
    <recommendedName>
        <fullName evidence="2">histidine kinase</fullName>
        <ecNumber evidence="2">2.7.13.3</ecNumber>
    </recommendedName>
</protein>
<keyword evidence="12" id="KW-1185">Reference proteome</keyword>